<keyword evidence="1" id="KW-0479">Metal-binding</keyword>
<evidence type="ECO:0000259" key="5">
    <source>
        <dbReference type="PROSITE" id="PS50865"/>
    </source>
</evidence>
<keyword evidence="3" id="KW-0862">Zinc</keyword>
<reference evidence="6" key="1">
    <citation type="submission" date="2023-06" db="EMBL/GenBank/DDBJ databases">
        <authorList>
            <consortium name="Lawrence Berkeley National Laboratory"/>
            <person name="Ahrendt S."/>
            <person name="Sahu N."/>
            <person name="Indic B."/>
            <person name="Wong-Bajracharya J."/>
            <person name="Merenyi Z."/>
            <person name="Ke H.-M."/>
            <person name="Monk M."/>
            <person name="Kocsube S."/>
            <person name="Drula E."/>
            <person name="Lipzen A."/>
            <person name="Balint B."/>
            <person name="Henrissat B."/>
            <person name="Andreopoulos B."/>
            <person name="Martin F.M."/>
            <person name="Harder C.B."/>
            <person name="Rigling D."/>
            <person name="Ford K.L."/>
            <person name="Foster G.D."/>
            <person name="Pangilinan J."/>
            <person name="Papanicolaou A."/>
            <person name="Barry K."/>
            <person name="LaButti K."/>
            <person name="Viragh M."/>
            <person name="Koriabine M."/>
            <person name="Yan M."/>
            <person name="Riley R."/>
            <person name="Champramary S."/>
            <person name="Plett K.L."/>
            <person name="Tsai I.J."/>
            <person name="Slot J."/>
            <person name="Sipos G."/>
            <person name="Plett J."/>
            <person name="Nagy L.G."/>
            <person name="Grigoriev I.V."/>
        </authorList>
    </citation>
    <scope>NUCLEOTIDE SEQUENCE</scope>
    <source>
        <strain evidence="6">CCBAS 213</strain>
    </source>
</reference>
<evidence type="ECO:0000256" key="3">
    <source>
        <dbReference type="ARBA" id="ARBA00022833"/>
    </source>
</evidence>
<proteinExistence type="predicted"/>
<sequence>MAAQHMHPRDFLSYDTLCILNAGHVCWYCLRSFVDMATGKKRFEQNRCSGCKRAWYCSTECQNEDWQIGHKILCMAFREANKRDRMMGHDASATREKQILYRDICANAFSKPSDKCEYGTFPLGFILCSNEIKCTVCLRTPFQSATYHNMTPCPTCKLAWWCSPECAEGFYQFHTPRRCAHMHDVGAVEHVTTAYALARQSRRQFTLRTEQPRSSHLSLSSLRGWAEYGHLFPDFDRLVHESAKQFRHAHPDAEKAIAIMAKEEASVTLTILAALEDTIPDLAQKKRLCVHVVGAAHRELSCTRLMEEFLHFLPDLQDIVVVYAGPSVEPPAPGRGQSNLACAECQYRGRSRTSVSRVGPYADADESHPPDLIAVLNSGFTEMQTAGWQSSLEVILDSGRPAVFTAESRIEAEWEEKALRDMGARVIQDVELNKWRGLSPTCPRERSIVEGIVYTYSSQYRLIVQGRVGQDGVSLT</sequence>
<dbReference type="GO" id="GO:0008270">
    <property type="term" value="F:zinc ion binding"/>
    <property type="evidence" value="ECO:0007669"/>
    <property type="project" value="UniProtKB-KW"/>
</dbReference>
<evidence type="ECO:0000256" key="1">
    <source>
        <dbReference type="ARBA" id="ARBA00022723"/>
    </source>
</evidence>
<dbReference type="Pfam" id="PF20179">
    <property type="entry name" value="MSS51_C"/>
    <property type="match status" value="1"/>
</dbReference>
<evidence type="ECO:0000313" key="7">
    <source>
        <dbReference type="Proteomes" id="UP001175211"/>
    </source>
</evidence>
<dbReference type="PANTHER" id="PTHR28069:SF2">
    <property type="entry name" value="GH20023P"/>
    <property type="match status" value="1"/>
</dbReference>
<gene>
    <name evidence="6" type="ORF">EV420DRAFT_816688</name>
</gene>
<dbReference type="AlphaFoldDB" id="A0AA39U3C9"/>
<protein>
    <recommendedName>
        <fullName evidence="5">MYND-type domain-containing protein</fullName>
    </recommendedName>
</protein>
<dbReference type="InterPro" id="IPR002893">
    <property type="entry name" value="Znf_MYND"/>
</dbReference>
<dbReference type="SUPFAM" id="SSF144232">
    <property type="entry name" value="HIT/MYND zinc finger-like"/>
    <property type="match status" value="1"/>
</dbReference>
<name>A0AA39U3C9_ARMTA</name>
<dbReference type="GeneID" id="85367126"/>
<accession>A0AA39U3C9</accession>
<keyword evidence="2 4" id="KW-0863">Zinc-finger</keyword>
<dbReference type="Proteomes" id="UP001175211">
    <property type="component" value="Unassembled WGS sequence"/>
</dbReference>
<evidence type="ECO:0000256" key="2">
    <source>
        <dbReference type="ARBA" id="ARBA00022771"/>
    </source>
</evidence>
<dbReference type="Pfam" id="PF01753">
    <property type="entry name" value="zf-MYND"/>
    <property type="match status" value="1"/>
</dbReference>
<dbReference type="InterPro" id="IPR046824">
    <property type="entry name" value="Mss51-like_C"/>
</dbReference>
<organism evidence="6 7">
    <name type="scientific">Armillaria tabescens</name>
    <name type="common">Ringless honey mushroom</name>
    <name type="synonym">Agaricus tabescens</name>
    <dbReference type="NCBI Taxonomy" id="1929756"/>
    <lineage>
        <taxon>Eukaryota</taxon>
        <taxon>Fungi</taxon>
        <taxon>Dikarya</taxon>
        <taxon>Basidiomycota</taxon>
        <taxon>Agaricomycotina</taxon>
        <taxon>Agaricomycetes</taxon>
        <taxon>Agaricomycetidae</taxon>
        <taxon>Agaricales</taxon>
        <taxon>Marasmiineae</taxon>
        <taxon>Physalacriaceae</taxon>
        <taxon>Desarmillaria</taxon>
    </lineage>
</organism>
<evidence type="ECO:0000313" key="6">
    <source>
        <dbReference type="EMBL" id="KAK0466215.1"/>
    </source>
</evidence>
<dbReference type="Gene3D" id="6.10.140.2220">
    <property type="match status" value="1"/>
</dbReference>
<dbReference type="RefSeq" id="XP_060337042.1">
    <property type="nucleotide sequence ID" value="XM_060483578.1"/>
</dbReference>
<dbReference type="EMBL" id="JAUEPS010000004">
    <property type="protein sequence ID" value="KAK0466215.1"/>
    <property type="molecule type" value="Genomic_DNA"/>
</dbReference>
<evidence type="ECO:0000256" key="4">
    <source>
        <dbReference type="PROSITE-ProRule" id="PRU00134"/>
    </source>
</evidence>
<keyword evidence="7" id="KW-1185">Reference proteome</keyword>
<comment type="caution">
    <text evidence="6">The sequence shown here is derived from an EMBL/GenBank/DDBJ whole genome shotgun (WGS) entry which is preliminary data.</text>
</comment>
<feature type="domain" description="MYND-type" evidence="5">
    <location>
        <begin position="26"/>
        <end position="74"/>
    </location>
</feature>
<dbReference type="PROSITE" id="PS50865">
    <property type="entry name" value="ZF_MYND_2"/>
    <property type="match status" value="1"/>
</dbReference>
<dbReference type="PANTHER" id="PTHR28069">
    <property type="entry name" value="GH20023P"/>
    <property type="match status" value="1"/>
</dbReference>